<dbReference type="OrthoDB" id="62952at2759"/>
<sequence length="288" mass="33832">MTLDSDVLLWSTVLAILLSSLILSRSIYVYTRSSQRKPKHFPFLRLPPELRSSIYEYLVEWNPIYPPLPPLPESQLGRLVKWVAFIVRWNPRYSYRNPMLLVNRQIHAEFIELLCMRKSFLLKVDKFNQNKECIWPIPSSTIAQIRKCDLKIIATSDMLEADDPRSITEDFSLRDRVCDQLARMVKLQRVNLHIHALGDPLWNPLWMWYYISLAFKDVPNIKFRAITFSLHSISPIPNLLAKNKEGLWEWRCPFGHQIEADANRVQPIREFCSNLYKECETCDAPSTP</sequence>
<keyword evidence="2" id="KW-1185">Reference proteome</keyword>
<evidence type="ECO:0000313" key="2">
    <source>
        <dbReference type="Proteomes" id="UP000799429"/>
    </source>
</evidence>
<evidence type="ECO:0008006" key="3">
    <source>
        <dbReference type="Google" id="ProtNLM"/>
    </source>
</evidence>
<dbReference type="EMBL" id="MU006089">
    <property type="protein sequence ID" value="KAF2843656.1"/>
    <property type="molecule type" value="Genomic_DNA"/>
</dbReference>
<comment type="caution">
    <text evidence="1">The sequence shown here is derived from an EMBL/GenBank/DDBJ whole genome shotgun (WGS) entry which is preliminary data.</text>
</comment>
<dbReference type="PANTHER" id="PTHR42085:SF1">
    <property type="entry name" value="F-BOX DOMAIN-CONTAINING PROTEIN"/>
    <property type="match status" value="1"/>
</dbReference>
<accession>A0A9P4VS64</accession>
<gene>
    <name evidence="1" type="ORF">M501DRAFT_994656</name>
</gene>
<dbReference type="InterPro" id="IPR038883">
    <property type="entry name" value="AN11006-like"/>
</dbReference>
<name>A0A9P4VS64_9PEZI</name>
<protein>
    <recommendedName>
        <fullName evidence="3">F-box domain-containing protein</fullName>
    </recommendedName>
</protein>
<reference evidence="1" key="1">
    <citation type="journal article" date="2020" name="Stud. Mycol.">
        <title>101 Dothideomycetes genomes: a test case for predicting lifestyles and emergence of pathogens.</title>
        <authorList>
            <person name="Haridas S."/>
            <person name="Albert R."/>
            <person name="Binder M."/>
            <person name="Bloem J."/>
            <person name="Labutti K."/>
            <person name="Salamov A."/>
            <person name="Andreopoulos B."/>
            <person name="Baker S."/>
            <person name="Barry K."/>
            <person name="Bills G."/>
            <person name="Bluhm B."/>
            <person name="Cannon C."/>
            <person name="Castanera R."/>
            <person name="Culley D."/>
            <person name="Daum C."/>
            <person name="Ezra D."/>
            <person name="Gonzalez J."/>
            <person name="Henrissat B."/>
            <person name="Kuo A."/>
            <person name="Liang C."/>
            <person name="Lipzen A."/>
            <person name="Lutzoni F."/>
            <person name="Magnuson J."/>
            <person name="Mondo S."/>
            <person name="Nolan M."/>
            <person name="Ohm R."/>
            <person name="Pangilinan J."/>
            <person name="Park H.-J."/>
            <person name="Ramirez L."/>
            <person name="Alfaro M."/>
            <person name="Sun H."/>
            <person name="Tritt A."/>
            <person name="Yoshinaga Y."/>
            <person name="Zwiers L.-H."/>
            <person name="Turgeon B."/>
            <person name="Goodwin S."/>
            <person name="Spatafora J."/>
            <person name="Crous P."/>
            <person name="Grigoriev I."/>
        </authorList>
    </citation>
    <scope>NUCLEOTIDE SEQUENCE</scope>
    <source>
        <strain evidence="1">CBS 101060</strain>
    </source>
</reference>
<proteinExistence type="predicted"/>
<organism evidence="1 2">
    <name type="scientific">Patellaria atrata CBS 101060</name>
    <dbReference type="NCBI Taxonomy" id="1346257"/>
    <lineage>
        <taxon>Eukaryota</taxon>
        <taxon>Fungi</taxon>
        <taxon>Dikarya</taxon>
        <taxon>Ascomycota</taxon>
        <taxon>Pezizomycotina</taxon>
        <taxon>Dothideomycetes</taxon>
        <taxon>Dothideomycetes incertae sedis</taxon>
        <taxon>Patellariales</taxon>
        <taxon>Patellariaceae</taxon>
        <taxon>Patellaria</taxon>
    </lineage>
</organism>
<evidence type="ECO:0000313" key="1">
    <source>
        <dbReference type="EMBL" id="KAF2843656.1"/>
    </source>
</evidence>
<dbReference type="AlphaFoldDB" id="A0A9P4VS64"/>
<dbReference type="Proteomes" id="UP000799429">
    <property type="component" value="Unassembled WGS sequence"/>
</dbReference>
<dbReference type="PANTHER" id="PTHR42085">
    <property type="entry name" value="F-BOX DOMAIN-CONTAINING PROTEIN"/>
    <property type="match status" value="1"/>
</dbReference>